<proteinExistence type="predicted"/>
<dbReference type="PANTHER" id="PTHR12792">
    <property type="entry name" value="EXTRA SPINDLE POLES 1-RELATED"/>
    <property type="match status" value="1"/>
</dbReference>
<keyword evidence="7" id="KW-1185">Reference proteome</keyword>
<dbReference type="GO" id="GO:0051307">
    <property type="term" value="P:meiotic chromosome separation"/>
    <property type="evidence" value="ECO:0007669"/>
    <property type="project" value="TreeGrafter"/>
</dbReference>
<feature type="domain" description="Peptidase C50" evidence="5">
    <location>
        <begin position="1"/>
        <end position="49"/>
    </location>
</feature>
<dbReference type="GO" id="GO:0005634">
    <property type="term" value="C:nucleus"/>
    <property type="evidence" value="ECO:0007669"/>
    <property type="project" value="InterPro"/>
</dbReference>
<evidence type="ECO:0000256" key="2">
    <source>
        <dbReference type="ARBA" id="ARBA00012489"/>
    </source>
</evidence>
<evidence type="ECO:0000313" key="6">
    <source>
        <dbReference type="EMBL" id="KAF2319699.1"/>
    </source>
</evidence>
<organism evidence="6 7">
    <name type="scientific">Hevea brasiliensis</name>
    <name type="common">Para rubber tree</name>
    <name type="synonym">Siphonia brasiliensis</name>
    <dbReference type="NCBI Taxonomy" id="3981"/>
    <lineage>
        <taxon>Eukaryota</taxon>
        <taxon>Viridiplantae</taxon>
        <taxon>Streptophyta</taxon>
        <taxon>Embryophyta</taxon>
        <taxon>Tracheophyta</taxon>
        <taxon>Spermatophyta</taxon>
        <taxon>Magnoliopsida</taxon>
        <taxon>eudicotyledons</taxon>
        <taxon>Gunneridae</taxon>
        <taxon>Pentapetalae</taxon>
        <taxon>rosids</taxon>
        <taxon>fabids</taxon>
        <taxon>Malpighiales</taxon>
        <taxon>Euphorbiaceae</taxon>
        <taxon>Crotonoideae</taxon>
        <taxon>Micrandreae</taxon>
        <taxon>Hevea</taxon>
    </lineage>
</organism>
<gene>
    <name evidence="6" type="ORF">GH714_018091</name>
</gene>
<keyword evidence="3" id="KW-0378">Hydrolase</keyword>
<keyword evidence="4" id="KW-0159">Chromosome partition</keyword>
<evidence type="ECO:0000256" key="3">
    <source>
        <dbReference type="ARBA" id="ARBA00022801"/>
    </source>
</evidence>
<name>A0A6A6N6A6_HEVBR</name>
<evidence type="ECO:0000256" key="1">
    <source>
        <dbReference type="ARBA" id="ARBA00000451"/>
    </source>
</evidence>
<dbReference type="InterPro" id="IPR030397">
    <property type="entry name" value="SEPARIN_core_dom"/>
</dbReference>
<dbReference type="InterPro" id="IPR005314">
    <property type="entry name" value="Peptidase_C50"/>
</dbReference>
<dbReference type="Pfam" id="PF03568">
    <property type="entry name" value="Separin_C"/>
    <property type="match status" value="1"/>
</dbReference>
<dbReference type="EC" id="3.4.22.49" evidence="2"/>
<evidence type="ECO:0000256" key="4">
    <source>
        <dbReference type="ARBA" id="ARBA00022829"/>
    </source>
</evidence>
<evidence type="ECO:0000259" key="5">
    <source>
        <dbReference type="PROSITE" id="PS51700"/>
    </source>
</evidence>
<protein>
    <recommendedName>
        <fullName evidence="2">separase</fullName>
        <ecNumber evidence="2">3.4.22.49</ecNumber>
    </recommendedName>
</protein>
<dbReference type="GO" id="GO:0004197">
    <property type="term" value="F:cysteine-type endopeptidase activity"/>
    <property type="evidence" value="ECO:0007669"/>
    <property type="project" value="InterPro"/>
</dbReference>
<comment type="catalytic activity">
    <reaction evidence="1">
        <text>All bonds known to be hydrolyzed by this endopeptidase have arginine in P1 and an acidic residue in P4. P6 is often occupied by an acidic residue or by a hydroxy-amino-acid residue, the phosphorylation of which enhances cleavage.</text>
        <dbReference type="EC" id="3.4.22.49"/>
    </reaction>
</comment>
<sequence length="152" mass="16520">MAPHESPGVILNRIGAQYISQQEIQKLEICAATLLMGCSSGALSLHGCYTPQGTPLSYLLAGSPIIVANLWEVTDKDIDWFGKAVLDAWLKERSSASTGCAQCNLLLKEFEAMNLKDGKVTIKRKVPKKKETETCDGESLNSCNHRAGLDHS</sequence>
<dbReference type="PANTHER" id="PTHR12792:SF0">
    <property type="entry name" value="SEPARIN"/>
    <property type="match status" value="1"/>
</dbReference>
<accession>A0A6A6N6A6</accession>
<evidence type="ECO:0000313" key="7">
    <source>
        <dbReference type="Proteomes" id="UP000467840"/>
    </source>
</evidence>
<dbReference type="AlphaFoldDB" id="A0A6A6N6A6"/>
<dbReference type="GO" id="GO:0072686">
    <property type="term" value="C:mitotic spindle"/>
    <property type="evidence" value="ECO:0007669"/>
    <property type="project" value="TreeGrafter"/>
</dbReference>
<dbReference type="Proteomes" id="UP000467840">
    <property type="component" value="Chromosome 10"/>
</dbReference>
<dbReference type="PROSITE" id="PS51700">
    <property type="entry name" value="SEPARIN"/>
    <property type="match status" value="1"/>
</dbReference>
<reference evidence="6 7" key="1">
    <citation type="journal article" date="2020" name="Mol. Plant">
        <title>The Chromosome-Based Rubber Tree Genome Provides New Insights into Spurge Genome Evolution and Rubber Biosynthesis.</title>
        <authorList>
            <person name="Liu J."/>
            <person name="Shi C."/>
            <person name="Shi C.C."/>
            <person name="Li W."/>
            <person name="Zhang Q.J."/>
            <person name="Zhang Y."/>
            <person name="Li K."/>
            <person name="Lu H.F."/>
            <person name="Shi C."/>
            <person name="Zhu S.T."/>
            <person name="Xiao Z.Y."/>
            <person name="Nan H."/>
            <person name="Yue Y."/>
            <person name="Zhu X.G."/>
            <person name="Wu Y."/>
            <person name="Hong X.N."/>
            <person name="Fan G.Y."/>
            <person name="Tong Y."/>
            <person name="Zhang D."/>
            <person name="Mao C.L."/>
            <person name="Liu Y.L."/>
            <person name="Hao S.J."/>
            <person name="Liu W.Q."/>
            <person name="Lv M.Q."/>
            <person name="Zhang H.B."/>
            <person name="Liu Y."/>
            <person name="Hu-Tang G.R."/>
            <person name="Wang J.P."/>
            <person name="Wang J.H."/>
            <person name="Sun Y.H."/>
            <person name="Ni S.B."/>
            <person name="Chen W.B."/>
            <person name="Zhang X.C."/>
            <person name="Jiao Y.N."/>
            <person name="Eichler E.E."/>
            <person name="Li G.H."/>
            <person name="Liu X."/>
            <person name="Gao L.Z."/>
        </authorList>
    </citation>
    <scope>NUCLEOTIDE SEQUENCE [LARGE SCALE GENOMIC DNA]</scope>
    <source>
        <strain evidence="7">cv. GT1</strain>
        <tissue evidence="6">Leaf</tissue>
    </source>
</reference>
<dbReference type="GO" id="GO:0005737">
    <property type="term" value="C:cytoplasm"/>
    <property type="evidence" value="ECO:0007669"/>
    <property type="project" value="TreeGrafter"/>
</dbReference>
<dbReference type="EMBL" id="JAAGAX010000003">
    <property type="protein sequence ID" value="KAF2319699.1"/>
    <property type="molecule type" value="Genomic_DNA"/>
</dbReference>
<comment type="caution">
    <text evidence="6">The sequence shown here is derived from an EMBL/GenBank/DDBJ whole genome shotgun (WGS) entry which is preliminary data.</text>
</comment>
<dbReference type="GO" id="GO:0006508">
    <property type="term" value="P:proteolysis"/>
    <property type="evidence" value="ECO:0007669"/>
    <property type="project" value="InterPro"/>
</dbReference>